<dbReference type="GO" id="GO:0016853">
    <property type="term" value="F:isomerase activity"/>
    <property type="evidence" value="ECO:0007669"/>
    <property type="project" value="UniProtKB-KW"/>
</dbReference>
<evidence type="ECO:0000259" key="2">
    <source>
        <dbReference type="Pfam" id="PF16113"/>
    </source>
</evidence>
<protein>
    <submittedName>
        <fullName evidence="3">Enoyl-CoA hydratase/isomerase family protein</fullName>
        <ecNumber evidence="3">4.2.1.17</ecNumber>
    </submittedName>
</protein>
<reference evidence="3 4" key="1">
    <citation type="submission" date="2019-10" db="EMBL/GenBank/DDBJ databases">
        <title>Extracellular Electron Transfer in a Candidatus Methanoperedens spp. Enrichment Culture.</title>
        <authorList>
            <person name="Berger S."/>
            <person name="Rangel Shaw D."/>
            <person name="Berben T."/>
            <person name="In 'T Zandt M."/>
            <person name="Frank J."/>
            <person name="Reimann J."/>
            <person name="Jetten M.S.M."/>
            <person name="Welte C.U."/>
        </authorList>
    </citation>
    <scope>NUCLEOTIDE SEQUENCE [LARGE SCALE GENOMIC DNA]</scope>
    <source>
        <strain evidence="3">SB12</strain>
    </source>
</reference>
<dbReference type="InterPro" id="IPR051683">
    <property type="entry name" value="Enoyl-CoA_Hydratase/Isomerase"/>
</dbReference>
<dbReference type="PANTHER" id="PTHR42964">
    <property type="entry name" value="ENOYL-COA HYDRATASE"/>
    <property type="match status" value="1"/>
</dbReference>
<evidence type="ECO:0000313" key="4">
    <source>
        <dbReference type="Proteomes" id="UP000460298"/>
    </source>
</evidence>
<dbReference type="Gene3D" id="3.90.226.10">
    <property type="entry name" value="2-enoyl-CoA Hydratase, Chain A, domain 1"/>
    <property type="match status" value="1"/>
</dbReference>
<dbReference type="EC" id="4.2.1.17" evidence="3"/>
<dbReference type="AlphaFoldDB" id="A0A833GYC5"/>
<keyword evidence="3" id="KW-0413">Isomerase</keyword>
<dbReference type="InterPro" id="IPR045004">
    <property type="entry name" value="ECH_dom"/>
</dbReference>
<keyword evidence="3" id="KW-0456">Lyase</keyword>
<dbReference type="EMBL" id="WBUI01000027">
    <property type="protein sequence ID" value="KAB2929689.1"/>
    <property type="molecule type" value="Genomic_DNA"/>
</dbReference>
<dbReference type="InterPro" id="IPR029045">
    <property type="entry name" value="ClpP/crotonase-like_dom_sf"/>
</dbReference>
<dbReference type="Proteomes" id="UP000460298">
    <property type="component" value="Unassembled WGS sequence"/>
</dbReference>
<feature type="non-terminal residue" evidence="3">
    <location>
        <position position="108"/>
    </location>
</feature>
<dbReference type="Pfam" id="PF16113">
    <property type="entry name" value="ECH_2"/>
    <property type="match status" value="1"/>
</dbReference>
<dbReference type="GO" id="GO:0004300">
    <property type="term" value="F:enoyl-CoA hydratase activity"/>
    <property type="evidence" value="ECO:0007669"/>
    <property type="project" value="UniProtKB-EC"/>
</dbReference>
<dbReference type="CDD" id="cd06558">
    <property type="entry name" value="crotonase-like"/>
    <property type="match status" value="1"/>
</dbReference>
<evidence type="ECO:0000256" key="1">
    <source>
        <dbReference type="ARBA" id="ARBA00005254"/>
    </source>
</evidence>
<comment type="caution">
    <text evidence="3">The sequence shown here is derived from an EMBL/GenBank/DDBJ whole genome shotgun (WGS) entry which is preliminary data.</text>
</comment>
<comment type="similarity">
    <text evidence="1">Belongs to the enoyl-CoA hydratase/isomerase family.</text>
</comment>
<dbReference type="SUPFAM" id="SSF52096">
    <property type="entry name" value="ClpP/crotonase"/>
    <property type="match status" value="1"/>
</dbReference>
<dbReference type="PANTHER" id="PTHR42964:SF1">
    <property type="entry name" value="POLYKETIDE BIOSYNTHESIS ENOYL-COA HYDRATASE PKSH-RELATED"/>
    <property type="match status" value="1"/>
</dbReference>
<sequence length="108" mass="12420">MDYKHIILKNDEEIHTLTLNRPSLRNAFNDEMIAEITDAFERRIAGEPGRAVVIRGAGQAFCAGGDMNWMRRMKDASREENLADAKRLDRMFHAVYLCDRAALHRQDS</sequence>
<gene>
    <name evidence="3" type="ORF">F9K24_18860</name>
</gene>
<organism evidence="3 4">
    <name type="scientific">Leptonema illini</name>
    <dbReference type="NCBI Taxonomy" id="183"/>
    <lineage>
        <taxon>Bacteria</taxon>
        <taxon>Pseudomonadati</taxon>
        <taxon>Spirochaetota</taxon>
        <taxon>Spirochaetia</taxon>
        <taxon>Leptospirales</taxon>
        <taxon>Leptospiraceae</taxon>
        <taxon>Leptonema</taxon>
    </lineage>
</organism>
<name>A0A833GYC5_9LEPT</name>
<evidence type="ECO:0000313" key="3">
    <source>
        <dbReference type="EMBL" id="KAB2929689.1"/>
    </source>
</evidence>
<accession>A0A833GYC5</accession>
<feature type="domain" description="Enoyl-CoA hydratase/isomerase" evidence="2">
    <location>
        <begin position="15"/>
        <end position="97"/>
    </location>
</feature>
<proteinExistence type="inferred from homology"/>